<keyword evidence="1" id="KW-0539">Nucleus</keyword>
<feature type="domain" description="Zn(2)-C6 fungal-type" evidence="2">
    <location>
        <begin position="14"/>
        <end position="44"/>
    </location>
</feature>
<evidence type="ECO:0000256" key="1">
    <source>
        <dbReference type="ARBA" id="ARBA00023242"/>
    </source>
</evidence>
<organism evidence="3 4">
    <name type="scientific">Fusarium mangiferae</name>
    <name type="common">Mango malformation disease fungus</name>
    <dbReference type="NCBI Taxonomy" id="192010"/>
    <lineage>
        <taxon>Eukaryota</taxon>
        <taxon>Fungi</taxon>
        <taxon>Dikarya</taxon>
        <taxon>Ascomycota</taxon>
        <taxon>Pezizomycotina</taxon>
        <taxon>Sordariomycetes</taxon>
        <taxon>Hypocreomycetidae</taxon>
        <taxon>Hypocreales</taxon>
        <taxon>Nectriaceae</taxon>
        <taxon>Fusarium</taxon>
        <taxon>Fusarium fujikuroi species complex</taxon>
    </lineage>
</organism>
<dbReference type="GO" id="GO:0008270">
    <property type="term" value="F:zinc ion binding"/>
    <property type="evidence" value="ECO:0007669"/>
    <property type="project" value="InterPro"/>
</dbReference>
<dbReference type="AlphaFoldDB" id="A0A1L7T0D9"/>
<gene>
    <name evidence="3" type="ORF">FMAN_09514</name>
</gene>
<reference evidence="4" key="1">
    <citation type="journal article" date="2016" name="Genome Biol. Evol.">
        <title>Comparative 'omics' of the Fusarium fujikuroi species complex highlights differences in genetic potential and metabolite synthesis.</title>
        <authorList>
            <person name="Niehaus E.-M."/>
            <person name="Muensterkoetter M."/>
            <person name="Proctor R.H."/>
            <person name="Brown D.W."/>
            <person name="Sharon A."/>
            <person name="Idan Y."/>
            <person name="Oren-Young L."/>
            <person name="Sieber C.M."/>
            <person name="Novak O."/>
            <person name="Pencik A."/>
            <person name="Tarkowska D."/>
            <person name="Hromadova K."/>
            <person name="Freeman S."/>
            <person name="Maymon M."/>
            <person name="Elazar M."/>
            <person name="Youssef S.A."/>
            <person name="El-Shabrawy E.S.M."/>
            <person name="Shalaby A.B.A."/>
            <person name="Houterman P."/>
            <person name="Brock N.L."/>
            <person name="Burkhardt I."/>
            <person name="Tsavkelova E.A."/>
            <person name="Dickschat J.S."/>
            <person name="Galuszka P."/>
            <person name="Gueldener U."/>
            <person name="Tudzynski B."/>
        </authorList>
    </citation>
    <scope>NUCLEOTIDE SEQUENCE [LARGE SCALE GENOMIC DNA]</scope>
    <source>
        <strain evidence="4">MRC7560</strain>
    </source>
</reference>
<evidence type="ECO:0000313" key="4">
    <source>
        <dbReference type="Proteomes" id="UP000184255"/>
    </source>
</evidence>
<sequence length="401" mass="44325">MAHAIRFHRKSRTGCAGCKLRRVKCDEAKPQCTGCARRGEECLYVSSSRPATAQRRGSPASDAATAVSETQGAAEPLLATPSADETAAGSNYGAKHLLDLRMMHHYCVSTAESFAAEFSRDVASILKVELPRLAYQHEFLMDAILLVAMVHLGCTEPELLQTLPIYLYRDQALRTLRQAIGSMTDSSIAAVRGASVLLATVSFATDRVSQQSGLWLTNWLTLAHGRRNIQLQPTVTEGQARKLPGASLYGSFTDVPESDRIASGILRSIQRDRSIHGDEMCLDTLHRAATEVSRLIAALESPRDQLWLAKQLKAWAFDVVESRFLELVRQERPCALVILSHYLAEFSLLPRTWVYDGLVSHDMEIIADKLGPEWEDCIVLPKMVLHAEGREALTELLLSCL</sequence>
<protein>
    <recommendedName>
        <fullName evidence="2">Zn(2)-C6 fungal-type domain-containing protein</fullName>
    </recommendedName>
</protein>
<dbReference type="Proteomes" id="UP000184255">
    <property type="component" value="Unassembled WGS sequence"/>
</dbReference>
<comment type="caution">
    <text evidence="3">The sequence shown here is derived from an EMBL/GenBank/DDBJ whole genome shotgun (WGS) entry which is preliminary data.</text>
</comment>
<dbReference type="SUPFAM" id="SSF57701">
    <property type="entry name" value="Zn2/Cys6 DNA-binding domain"/>
    <property type="match status" value="1"/>
</dbReference>
<dbReference type="Gene3D" id="4.10.240.10">
    <property type="entry name" value="Zn(2)-C6 fungal-type DNA-binding domain"/>
    <property type="match status" value="1"/>
</dbReference>
<dbReference type="GeneID" id="65088773"/>
<dbReference type="PROSITE" id="PS00463">
    <property type="entry name" value="ZN2_CY6_FUNGAL_1"/>
    <property type="match status" value="1"/>
</dbReference>
<dbReference type="VEuPathDB" id="FungiDB:FMAN_09514"/>
<proteinExistence type="predicted"/>
<dbReference type="Pfam" id="PF00172">
    <property type="entry name" value="Zn_clus"/>
    <property type="match status" value="1"/>
</dbReference>
<dbReference type="RefSeq" id="XP_041681037.1">
    <property type="nucleotide sequence ID" value="XM_041830367.1"/>
</dbReference>
<dbReference type="InterPro" id="IPR036864">
    <property type="entry name" value="Zn2-C6_fun-type_DNA-bd_sf"/>
</dbReference>
<dbReference type="PROSITE" id="PS50048">
    <property type="entry name" value="ZN2_CY6_FUNGAL_2"/>
    <property type="match status" value="1"/>
</dbReference>
<accession>A0A1L7T0D9</accession>
<name>A0A1L7T0D9_FUSMA</name>
<dbReference type="SMART" id="SM00066">
    <property type="entry name" value="GAL4"/>
    <property type="match status" value="1"/>
</dbReference>
<dbReference type="PANTHER" id="PTHR47784:SF5">
    <property type="entry name" value="STEROL UPTAKE CONTROL PROTEIN 2"/>
    <property type="match status" value="1"/>
</dbReference>
<evidence type="ECO:0000259" key="2">
    <source>
        <dbReference type="PROSITE" id="PS50048"/>
    </source>
</evidence>
<dbReference type="CDD" id="cd00067">
    <property type="entry name" value="GAL4"/>
    <property type="match status" value="1"/>
</dbReference>
<dbReference type="EMBL" id="FCQH01000004">
    <property type="protein sequence ID" value="CVK91389.1"/>
    <property type="molecule type" value="Genomic_DNA"/>
</dbReference>
<evidence type="ECO:0000313" key="3">
    <source>
        <dbReference type="EMBL" id="CVK91389.1"/>
    </source>
</evidence>
<keyword evidence="4" id="KW-1185">Reference proteome</keyword>
<dbReference type="InterPro" id="IPR053157">
    <property type="entry name" value="Sterol_Uptake_Regulator"/>
</dbReference>
<dbReference type="GO" id="GO:0001228">
    <property type="term" value="F:DNA-binding transcription activator activity, RNA polymerase II-specific"/>
    <property type="evidence" value="ECO:0007669"/>
    <property type="project" value="TreeGrafter"/>
</dbReference>
<dbReference type="PRINTS" id="PR00755">
    <property type="entry name" value="AFLATOXINBRP"/>
</dbReference>
<dbReference type="InterPro" id="IPR001138">
    <property type="entry name" value="Zn2Cys6_DnaBD"/>
</dbReference>
<dbReference type="PANTHER" id="PTHR47784">
    <property type="entry name" value="STEROL UPTAKE CONTROL PROTEIN 2"/>
    <property type="match status" value="1"/>
</dbReference>